<protein>
    <submittedName>
        <fullName evidence="5">Fatty-acyl-CoA synthase</fullName>
    </submittedName>
</protein>
<dbReference type="Gene3D" id="3.30.300.30">
    <property type="match status" value="1"/>
</dbReference>
<feature type="domain" description="AMP-dependent synthetase/ligase" evidence="3">
    <location>
        <begin position="30"/>
        <end position="398"/>
    </location>
</feature>
<evidence type="ECO:0000259" key="3">
    <source>
        <dbReference type="Pfam" id="PF00501"/>
    </source>
</evidence>
<dbReference type="InterPro" id="IPR042099">
    <property type="entry name" value="ANL_N_sf"/>
</dbReference>
<evidence type="ECO:0000313" key="6">
    <source>
        <dbReference type="Proteomes" id="UP000294508"/>
    </source>
</evidence>
<dbReference type="EMBL" id="SLWN01000006">
    <property type="protein sequence ID" value="TCO28069.1"/>
    <property type="molecule type" value="Genomic_DNA"/>
</dbReference>
<gene>
    <name evidence="5" type="ORF">EV652_10651</name>
</gene>
<dbReference type="RefSeq" id="WP_132210297.1">
    <property type="nucleotide sequence ID" value="NZ_SLWN01000006.1"/>
</dbReference>
<feature type="domain" description="AMP-binding enzyme C-terminal" evidence="4">
    <location>
        <begin position="447"/>
        <end position="521"/>
    </location>
</feature>
<name>A0A4R2HGR0_9ACTN</name>
<reference evidence="5 6" key="1">
    <citation type="journal article" date="2015" name="Stand. Genomic Sci.">
        <title>Genomic Encyclopedia of Bacterial and Archaeal Type Strains, Phase III: the genomes of soil and plant-associated and newly described type strains.</title>
        <authorList>
            <person name="Whitman W.B."/>
            <person name="Woyke T."/>
            <person name="Klenk H.P."/>
            <person name="Zhou Y."/>
            <person name="Lilburn T.G."/>
            <person name="Beck B.J."/>
            <person name="De Vos P."/>
            <person name="Vandamme P."/>
            <person name="Eisen J.A."/>
            <person name="Garrity G."/>
            <person name="Hugenholtz P."/>
            <person name="Kyrpides N.C."/>
        </authorList>
    </citation>
    <scope>NUCLEOTIDE SEQUENCE [LARGE SCALE GENOMIC DNA]</scope>
    <source>
        <strain evidence="5 6">VKM Ac-2572</strain>
    </source>
</reference>
<dbReference type="AlphaFoldDB" id="A0A4R2HGR0"/>
<dbReference type="InterPro" id="IPR045851">
    <property type="entry name" value="AMP-bd_C_sf"/>
</dbReference>
<dbReference type="PANTHER" id="PTHR43767">
    <property type="entry name" value="LONG-CHAIN-FATTY-ACID--COA LIGASE"/>
    <property type="match status" value="1"/>
</dbReference>
<dbReference type="InterPro" id="IPR025110">
    <property type="entry name" value="AMP-bd_C"/>
</dbReference>
<evidence type="ECO:0000256" key="2">
    <source>
        <dbReference type="ARBA" id="ARBA00022598"/>
    </source>
</evidence>
<comment type="similarity">
    <text evidence="1">Belongs to the ATP-dependent AMP-binding enzyme family.</text>
</comment>
<sequence length="542" mass="58509">MRSTMLDVPLQLRRILEHATSFGGAGRLVTAVPGGHRQATYAQVGQNAARLAHALNALGVHEGDRVATFMWNNQEHVEAYFAVPCMGAVVHPLNIRLGGAQVCYIANHAEDRVVIVDASLLPAFAQLLPAMRTVEHVVVNGSADHDLLDGSGVAVHDYAQLISAQPDSYPWPDTDERQAAAMCYTSGTTGDPKGVVYSHRSIYLHATGIALPDSFDLSARDHILAIVPQFHVLAWGLPYAAFLTGASLAMPNQFLAPEPLAAFIAAVRPNKAAGVPTVWQALLTYVDAHPTTDISSLEEAIVGGSACPPALMQAFEQRHGVTLLHAWGMTEMSPLGTLARPPAGADPEASWRYRLSQGRFPAPVEARLVGPDGSVVPTDGKSTGELEVRGPWITGGYYADDDPDKFHDGWLRTGDIGVISPDGYLALTDRSKDVIKSGGEWISSVDLENHLMAHPAVREAAVIGAVDERWGERPLATVVVTDGEQVSFAQLRDFLADRVPKWQLPERWALIAEVPKTSVGKFDKKALRQRHALGELDVHLLQ</sequence>
<dbReference type="PANTHER" id="PTHR43767:SF11">
    <property type="entry name" value="MEDIUM-CHAIN-FATTY-ACID--COA LIGASE"/>
    <property type="match status" value="1"/>
</dbReference>
<dbReference type="NCBIfam" id="NF004837">
    <property type="entry name" value="PRK06187.1"/>
    <property type="match status" value="1"/>
</dbReference>
<organism evidence="5 6">
    <name type="scientific">Kribbella steppae</name>
    <dbReference type="NCBI Taxonomy" id="2512223"/>
    <lineage>
        <taxon>Bacteria</taxon>
        <taxon>Bacillati</taxon>
        <taxon>Actinomycetota</taxon>
        <taxon>Actinomycetes</taxon>
        <taxon>Propionibacteriales</taxon>
        <taxon>Kribbellaceae</taxon>
        <taxon>Kribbella</taxon>
    </lineage>
</organism>
<dbReference type="CDD" id="cd12119">
    <property type="entry name" value="ttLC_FACS_AlkK_like"/>
    <property type="match status" value="1"/>
</dbReference>
<evidence type="ECO:0000259" key="4">
    <source>
        <dbReference type="Pfam" id="PF13193"/>
    </source>
</evidence>
<dbReference type="InterPro" id="IPR020845">
    <property type="entry name" value="AMP-binding_CS"/>
</dbReference>
<dbReference type="OrthoDB" id="9803968at2"/>
<dbReference type="PROSITE" id="PS00455">
    <property type="entry name" value="AMP_BINDING"/>
    <property type="match status" value="1"/>
</dbReference>
<proteinExistence type="inferred from homology"/>
<dbReference type="Proteomes" id="UP000294508">
    <property type="component" value="Unassembled WGS sequence"/>
</dbReference>
<dbReference type="Pfam" id="PF00501">
    <property type="entry name" value="AMP-binding"/>
    <property type="match status" value="1"/>
</dbReference>
<dbReference type="GO" id="GO:0016877">
    <property type="term" value="F:ligase activity, forming carbon-sulfur bonds"/>
    <property type="evidence" value="ECO:0007669"/>
    <property type="project" value="UniProtKB-ARBA"/>
</dbReference>
<dbReference type="SUPFAM" id="SSF56801">
    <property type="entry name" value="Acetyl-CoA synthetase-like"/>
    <property type="match status" value="1"/>
</dbReference>
<keyword evidence="6" id="KW-1185">Reference proteome</keyword>
<dbReference type="FunFam" id="3.30.300.30:FF:000008">
    <property type="entry name" value="2,3-dihydroxybenzoate-AMP ligase"/>
    <property type="match status" value="1"/>
</dbReference>
<accession>A0A4R2HGR0</accession>
<evidence type="ECO:0000313" key="5">
    <source>
        <dbReference type="EMBL" id="TCO28069.1"/>
    </source>
</evidence>
<dbReference type="InterPro" id="IPR000873">
    <property type="entry name" value="AMP-dep_synth/lig_dom"/>
</dbReference>
<dbReference type="Gene3D" id="3.40.50.12780">
    <property type="entry name" value="N-terminal domain of ligase-like"/>
    <property type="match status" value="1"/>
</dbReference>
<dbReference type="Pfam" id="PF13193">
    <property type="entry name" value="AMP-binding_C"/>
    <property type="match status" value="1"/>
</dbReference>
<comment type="caution">
    <text evidence="5">The sequence shown here is derived from an EMBL/GenBank/DDBJ whole genome shotgun (WGS) entry which is preliminary data.</text>
</comment>
<evidence type="ECO:0000256" key="1">
    <source>
        <dbReference type="ARBA" id="ARBA00006432"/>
    </source>
</evidence>
<dbReference type="InterPro" id="IPR050237">
    <property type="entry name" value="ATP-dep_AMP-bd_enzyme"/>
</dbReference>
<keyword evidence="2" id="KW-0436">Ligase</keyword>